<evidence type="ECO:0000313" key="2">
    <source>
        <dbReference type="Proteomes" id="UP000202282"/>
    </source>
</evidence>
<organism evidence="1 2">
    <name type="scientific">Citrobacter phage CVT22</name>
    <dbReference type="NCBI Taxonomy" id="1622234"/>
    <lineage>
        <taxon>Viruses</taxon>
        <taxon>Duplodnaviria</taxon>
        <taxon>Heunggongvirae</taxon>
        <taxon>Uroviricota</taxon>
        <taxon>Caudoviricetes</taxon>
        <taxon>Zobellviridae</taxon>
        <taxon>Citrovirus</taxon>
        <taxon>Citrovirus coptotermitis</taxon>
    </lineage>
</organism>
<dbReference type="GeneID" id="26040380"/>
<dbReference type="InterPro" id="IPR022025">
    <property type="entry name" value="Amidoligase_2"/>
</dbReference>
<dbReference type="EMBL" id="KP774835">
    <property type="protein sequence ID" value="AJT60758.1"/>
    <property type="molecule type" value="Genomic_DNA"/>
</dbReference>
<keyword evidence="2" id="KW-1185">Reference proteome</keyword>
<reference evidence="1 2" key="1">
    <citation type="journal article" date="2015" name="Genome Announc.">
        <title>Complete Genome Sequence of Citrobacter Phage CVT22 Isolated from the Gut of the Formosan Subterranean Termite, Coptotermes formosanus Shiraki.</title>
        <authorList>
            <person name="Tikhe C.V."/>
            <person name="Martin T.M."/>
            <person name="Gissendanner C.R."/>
            <person name="Husseneder C."/>
        </authorList>
    </citation>
    <scope>NUCLEOTIDE SEQUENCE [LARGE SCALE GENOMIC DNA]</scope>
</reference>
<dbReference type="Proteomes" id="UP000202282">
    <property type="component" value="Segment"/>
</dbReference>
<accession>A0A0R6CMM8</accession>
<proteinExistence type="predicted"/>
<dbReference type="RefSeq" id="YP_009168437.1">
    <property type="nucleotide sequence ID" value="NC_027988.2"/>
</dbReference>
<dbReference type="OrthoDB" id="19056at10239"/>
<dbReference type="KEGG" id="vg:26040380"/>
<sequence length="268" mass="30784">MRFEEKKVGDVLRKRNGYTDHIGVEIETEGQRLPKVDSELWRSDVDNSLRGEAWEYVLKEPVHKDKLHEAMEEMKAEWKKAKSVVKDSPNAGVHVHINVSDLTVTELYNYLALYLVMEEILIDKCGTNRIGNLFCLRASDAEYLLDMLAEAIKTTDLSILHTDDLRYAAVNVKALGDYGSIEFRAWPSNGDLKGIEWWANILMHLKQVAKATDNPAQVVGDISMHSPEVFFKSIMKEYADDIEWKHSYNQSMMEGVRRVQQFAFEGAW</sequence>
<protein>
    <submittedName>
        <fullName evidence="1">Amidoligase</fullName>
    </submittedName>
</protein>
<evidence type="ECO:0000313" key="1">
    <source>
        <dbReference type="EMBL" id="AJT60758.1"/>
    </source>
</evidence>
<name>A0A0R6CMM8_9CAUD</name>
<dbReference type="Pfam" id="PF12224">
    <property type="entry name" value="Amidoligase_2"/>
    <property type="match status" value="1"/>
</dbReference>
<dbReference type="GO" id="GO:0016874">
    <property type="term" value="F:ligase activity"/>
    <property type="evidence" value="ECO:0007669"/>
    <property type="project" value="UniProtKB-KW"/>
</dbReference>